<proteinExistence type="predicted"/>
<dbReference type="Gene3D" id="3.10.20.310">
    <property type="entry name" value="membrane protein fhac"/>
    <property type="match status" value="1"/>
</dbReference>
<dbReference type="Proteomes" id="UP000256919">
    <property type="component" value="Unassembled WGS sequence"/>
</dbReference>
<sequence length="564" mass="64717">MPMQFFSRIIFFASLLIFSNQCIAQSLNLNISGENEASTKIIDSIGYLKKFNNYNGLQSEMNLLKEKLTKQGYIDTTIETVSKPNDTLFNALFRLGKRVQKIRVYYDSSFNVALLKSNSNSNDKHFFELKITELETYLKSLNSRIAEQGDPFSTLQLINITKLTPELLTADLKIVSNEKRRIDKIIIKGYEKFPKSYLKHFMKLKTGKSFNLNAIKEKVELLNELRFASKIKDPEVLFTQDSTTLYIYVEKTKTNSFDGFLGFGTNENTNKIEFDGYLDLRLINNLNFGETLNLQYKSDEIDQQTFMVDADLPYLFSSPIGLQVGLNIFRKDSTFLNAKQYAKINYLINAQHKVGVGINTTTSTNLLENDTDILNDYKSNYYTLHYNYTKSQSYDPLFPINFWFDFSSGLGSRTNNLGKENQTVFTLDTYKIFNLNNKNSFYTRINSATLASDNYLDNELFRFGGINSIRGFEENSLVANLYGVLSTEYRYRLSTSLYVHSVLDAAYFENKLTDTKEKLFGFGFGLGLLTNAGLFRLNYSSGKTENRQFKLSDSKVHLSLTATF</sequence>
<dbReference type="GO" id="GO:0019867">
    <property type="term" value="C:outer membrane"/>
    <property type="evidence" value="ECO:0007669"/>
    <property type="project" value="InterPro"/>
</dbReference>
<accession>A0A3D9LRT6</accession>
<feature type="domain" description="POTRA" evidence="2">
    <location>
        <begin position="181"/>
        <end position="250"/>
    </location>
</feature>
<reference evidence="3 4" key="1">
    <citation type="submission" date="2018-07" db="EMBL/GenBank/DDBJ databases">
        <title>Genomic Encyclopedia of Type Strains, Phase III (KMG-III): the genomes of soil and plant-associated and newly described type strains.</title>
        <authorList>
            <person name="Whitman W."/>
        </authorList>
    </citation>
    <scope>NUCLEOTIDE SEQUENCE [LARGE SCALE GENOMIC DNA]</scope>
    <source>
        <strain evidence="3 4">CECT 7948</strain>
    </source>
</reference>
<dbReference type="Gene3D" id="2.40.160.50">
    <property type="entry name" value="membrane protein fhac: a member of the omp85/tpsb transporter family"/>
    <property type="match status" value="1"/>
</dbReference>
<feature type="chain" id="PRO_5017704333" evidence="1">
    <location>
        <begin position="25"/>
        <end position="564"/>
    </location>
</feature>
<evidence type="ECO:0000259" key="2">
    <source>
        <dbReference type="Pfam" id="PF07244"/>
    </source>
</evidence>
<protein>
    <submittedName>
        <fullName evidence="3">Surface antigen-like variable number repeat protein</fullName>
    </submittedName>
</protein>
<keyword evidence="1" id="KW-0732">Signal</keyword>
<name>A0A3D9LRT6_9FLAO</name>
<evidence type="ECO:0000313" key="3">
    <source>
        <dbReference type="EMBL" id="REE08623.1"/>
    </source>
</evidence>
<dbReference type="InterPro" id="IPR010827">
    <property type="entry name" value="BamA/TamA_POTRA"/>
</dbReference>
<gene>
    <name evidence="3" type="ORF">DFQ09_10690</name>
</gene>
<feature type="signal peptide" evidence="1">
    <location>
        <begin position="1"/>
        <end position="24"/>
    </location>
</feature>
<dbReference type="AlphaFoldDB" id="A0A3D9LRT6"/>
<comment type="caution">
    <text evidence="3">The sequence shown here is derived from an EMBL/GenBank/DDBJ whole genome shotgun (WGS) entry which is preliminary data.</text>
</comment>
<evidence type="ECO:0000313" key="4">
    <source>
        <dbReference type="Proteomes" id="UP000256919"/>
    </source>
</evidence>
<organism evidence="3 4">
    <name type="scientific">Winogradskyella pacifica</name>
    <dbReference type="NCBI Taxonomy" id="664642"/>
    <lineage>
        <taxon>Bacteria</taxon>
        <taxon>Pseudomonadati</taxon>
        <taxon>Bacteroidota</taxon>
        <taxon>Flavobacteriia</taxon>
        <taxon>Flavobacteriales</taxon>
        <taxon>Flavobacteriaceae</taxon>
        <taxon>Winogradskyella</taxon>
    </lineage>
</organism>
<evidence type="ECO:0000256" key="1">
    <source>
        <dbReference type="SAM" id="SignalP"/>
    </source>
</evidence>
<keyword evidence="4" id="KW-1185">Reference proteome</keyword>
<dbReference type="EMBL" id="QREI01000006">
    <property type="protein sequence ID" value="REE08623.1"/>
    <property type="molecule type" value="Genomic_DNA"/>
</dbReference>
<dbReference type="Pfam" id="PF07244">
    <property type="entry name" value="POTRA"/>
    <property type="match status" value="1"/>
</dbReference>